<dbReference type="EMBL" id="CAJPDT010000082">
    <property type="protein sequence ID" value="CAF9935209.1"/>
    <property type="molecule type" value="Genomic_DNA"/>
</dbReference>
<feature type="compositionally biased region" description="Acidic residues" evidence="1">
    <location>
        <begin position="208"/>
        <end position="223"/>
    </location>
</feature>
<accession>A0A8H3G258</accession>
<feature type="compositionally biased region" description="Basic residues" evidence="1">
    <location>
        <begin position="1"/>
        <end position="13"/>
    </location>
</feature>
<protein>
    <recommendedName>
        <fullName evidence="4">Gag-like protein</fullName>
    </recommendedName>
</protein>
<dbReference type="AlphaFoldDB" id="A0A8H3G258"/>
<keyword evidence="3" id="KW-1185">Reference proteome</keyword>
<evidence type="ECO:0000256" key="1">
    <source>
        <dbReference type="SAM" id="MobiDB-lite"/>
    </source>
</evidence>
<evidence type="ECO:0000313" key="3">
    <source>
        <dbReference type="Proteomes" id="UP000664534"/>
    </source>
</evidence>
<feature type="compositionally biased region" description="Pro residues" evidence="1">
    <location>
        <begin position="583"/>
        <end position="592"/>
    </location>
</feature>
<comment type="caution">
    <text evidence="2">The sequence shown here is derived from an EMBL/GenBank/DDBJ whole genome shotgun (WGS) entry which is preliminary data.</text>
</comment>
<feature type="region of interest" description="Disordered" evidence="1">
    <location>
        <begin position="714"/>
        <end position="735"/>
    </location>
</feature>
<feature type="region of interest" description="Disordered" evidence="1">
    <location>
        <begin position="532"/>
        <end position="606"/>
    </location>
</feature>
<name>A0A8H3G258_9LECA</name>
<sequence>MSKSKKDRKRKTQPPKTQITYPRRAAQHAVELAQEFAQISHHVENSRKGHCHHKLPSGFKKKMNEGVQRVVATGLSKRICAKFSSSEDRVSFQNMISAMICDLYSFTVPQEMFDALEKSFRCLVPKIQALEFASQHTNWYPAASRVSNEAAKDADALLSSEAATLSINHEVIDSTNDEISDCEKAISKPVVQPAIRLQGSVDLSPDLSDSESDLEGGLENDLENVEESVKCNKVDDKEENGEEAAATVPPDPTIFTVTLGIPIAPDDHRFSIRFNNERVVHGLRCMPSREIWQLAHDAIQQDPNIPNRTSSLPRITEVGQYDDGRLAFRIRTKEDLELLSTNVQWARNLRNTVSAGIKTYRVEFECVKTRTIQIPTNRDRALIIDKIREENSEKIPSLNQIGAIRDIEMLQDLAFERERNDHADYLLVFGSREAANAALKMGLLLCNNRRAGVVYEPGTQWHQQCSRCQGHNHRAKDCHSTPLCGKCGYKHATQYCTSATIECANCHGNHMASSKKCLKWLKAEESAHRSYRFPAEESELQTPNSAEPPTTTLPPLPSPPPRRQPSLINPAPRPPTSSHAPPATKPPAPLQTPPSNSSPHMPTANTATPSAILETIDAFRAFVAARENPSPGNKRCGTGNANMGLLMTVVNSAEDRRRCREAAAVVGTAASEGERTGEIVSTVSGSERSGKVENFRKRKEPSYVMAGALQGEGRGGKRVKCEGGGEGGEGEEGEEEGLVWPIGLEGVYCPPSLRGWRGGRGGRG</sequence>
<dbReference type="OrthoDB" id="7554073at2759"/>
<dbReference type="Proteomes" id="UP000664534">
    <property type="component" value="Unassembled WGS sequence"/>
</dbReference>
<organism evidence="2 3">
    <name type="scientific">Imshaugia aleurites</name>
    <dbReference type="NCBI Taxonomy" id="172621"/>
    <lineage>
        <taxon>Eukaryota</taxon>
        <taxon>Fungi</taxon>
        <taxon>Dikarya</taxon>
        <taxon>Ascomycota</taxon>
        <taxon>Pezizomycotina</taxon>
        <taxon>Lecanoromycetes</taxon>
        <taxon>OSLEUM clade</taxon>
        <taxon>Lecanoromycetidae</taxon>
        <taxon>Lecanorales</taxon>
        <taxon>Lecanorineae</taxon>
        <taxon>Parmeliaceae</taxon>
        <taxon>Imshaugia</taxon>
    </lineage>
</organism>
<feature type="region of interest" description="Disordered" evidence="1">
    <location>
        <begin position="1"/>
        <end position="23"/>
    </location>
</feature>
<feature type="compositionally biased region" description="Polar residues" evidence="1">
    <location>
        <begin position="593"/>
        <end position="606"/>
    </location>
</feature>
<proteinExistence type="predicted"/>
<gene>
    <name evidence="2" type="ORF">IMSHALPRED_010142</name>
</gene>
<reference evidence="2" key="1">
    <citation type="submission" date="2021-03" db="EMBL/GenBank/DDBJ databases">
        <authorList>
            <person name="Tagirdzhanova G."/>
        </authorList>
    </citation>
    <scope>NUCLEOTIDE SEQUENCE</scope>
</reference>
<feature type="compositionally biased region" description="Pro residues" evidence="1">
    <location>
        <begin position="551"/>
        <end position="563"/>
    </location>
</feature>
<evidence type="ECO:0008006" key="4">
    <source>
        <dbReference type="Google" id="ProtNLM"/>
    </source>
</evidence>
<feature type="region of interest" description="Disordered" evidence="1">
    <location>
        <begin position="201"/>
        <end position="223"/>
    </location>
</feature>
<evidence type="ECO:0000313" key="2">
    <source>
        <dbReference type="EMBL" id="CAF9935209.1"/>
    </source>
</evidence>